<accession>A0AA86QWF7</accession>
<protein>
    <submittedName>
        <fullName evidence="2">Hypothetical_protein</fullName>
    </submittedName>
</protein>
<dbReference type="Proteomes" id="UP001642409">
    <property type="component" value="Unassembled WGS sequence"/>
</dbReference>
<proteinExistence type="predicted"/>
<name>A0AA86QWF7_9EUKA</name>
<comment type="caution">
    <text evidence="1">The sequence shown here is derived from an EMBL/GenBank/DDBJ whole genome shotgun (WGS) entry which is preliminary data.</text>
</comment>
<evidence type="ECO:0000313" key="3">
    <source>
        <dbReference type="Proteomes" id="UP001642409"/>
    </source>
</evidence>
<reference evidence="1" key="1">
    <citation type="submission" date="2023-06" db="EMBL/GenBank/DDBJ databases">
        <authorList>
            <person name="Kurt Z."/>
        </authorList>
    </citation>
    <scope>NUCLEOTIDE SEQUENCE</scope>
</reference>
<gene>
    <name evidence="2" type="ORF">HINF_LOCUS32848</name>
    <name evidence="1" type="ORF">HINF_LOCUS50291</name>
</gene>
<organism evidence="1">
    <name type="scientific">Hexamita inflata</name>
    <dbReference type="NCBI Taxonomy" id="28002"/>
    <lineage>
        <taxon>Eukaryota</taxon>
        <taxon>Metamonada</taxon>
        <taxon>Diplomonadida</taxon>
        <taxon>Hexamitidae</taxon>
        <taxon>Hexamitinae</taxon>
        <taxon>Hexamita</taxon>
    </lineage>
</organism>
<evidence type="ECO:0000313" key="1">
    <source>
        <dbReference type="EMBL" id="CAI9962646.1"/>
    </source>
</evidence>
<keyword evidence="3" id="KW-1185">Reference proteome</keyword>
<dbReference type="EMBL" id="CAXDID020000113">
    <property type="protein sequence ID" value="CAL6029971.1"/>
    <property type="molecule type" value="Genomic_DNA"/>
</dbReference>
<reference evidence="2 3" key="2">
    <citation type="submission" date="2024-07" db="EMBL/GenBank/DDBJ databases">
        <authorList>
            <person name="Akdeniz Z."/>
        </authorList>
    </citation>
    <scope>NUCLEOTIDE SEQUENCE [LARGE SCALE GENOMIC DNA]</scope>
</reference>
<dbReference type="AlphaFoldDB" id="A0AA86QWF7"/>
<dbReference type="EMBL" id="CATOUU010000959">
    <property type="protein sequence ID" value="CAI9962646.1"/>
    <property type="molecule type" value="Genomic_DNA"/>
</dbReference>
<sequence length="318" mass="35265">MFSSILIYLQLSYNQQTKCLNSIIINNNQHSFCQKSNTLNSQKVQSDLYLSQKQRVIHVFLYTEYTQKTTVNSQLYNYDVNVFALFGFAANGQFVSDSLINISLNFEVLQGALLCISCDMHIINSTTVFIATGHIISALIIEAHQTIQLQQTLIQYRAFSGNSSGIVNIINSSALNFSIIDCRLAGSDLMYSSYNGYLSAAIFSQVTISIQKLLVCVNNISKLGSLSVSIIWNGSDSQQCDICDGIGVVYGLCSEALKFGKTVNGTEECVYPFEYINNSCVCARFFVKCFDMCGRYLSHQQCVQLRRLGYGSSPGNAS</sequence>
<evidence type="ECO:0000313" key="2">
    <source>
        <dbReference type="EMBL" id="CAL6029971.1"/>
    </source>
</evidence>